<evidence type="ECO:0000313" key="8">
    <source>
        <dbReference type="Proteomes" id="UP000598997"/>
    </source>
</evidence>
<feature type="transmembrane region" description="Helical" evidence="5">
    <location>
        <begin position="104"/>
        <end position="123"/>
    </location>
</feature>
<dbReference type="AlphaFoldDB" id="A0A916YJG9"/>
<dbReference type="Pfam" id="PF02656">
    <property type="entry name" value="DUF202"/>
    <property type="match status" value="1"/>
</dbReference>
<keyword evidence="3 5" id="KW-1133">Transmembrane helix</keyword>
<feature type="transmembrane region" description="Helical" evidence="5">
    <location>
        <begin position="58"/>
        <end position="78"/>
    </location>
</feature>
<dbReference type="InterPro" id="IPR003807">
    <property type="entry name" value="DUF202"/>
</dbReference>
<gene>
    <name evidence="7" type="ORF">GCM10010989_22830</name>
</gene>
<dbReference type="EMBL" id="BMIO01000007">
    <property type="protein sequence ID" value="GGD47933.1"/>
    <property type="molecule type" value="Genomic_DNA"/>
</dbReference>
<proteinExistence type="predicted"/>
<evidence type="ECO:0000259" key="6">
    <source>
        <dbReference type="Pfam" id="PF02656"/>
    </source>
</evidence>
<accession>A0A916YJG9</accession>
<organism evidence="7 8">
    <name type="scientific">Croceicoccus pelagius</name>
    <dbReference type="NCBI Taxonomy" id="1703341"/>
    <lineage>
        <taxon>Bacteria</taxon>
        <taxon>Pseudomonadati</taxon>
        <taxon>Pseudomonadota</taxon>
        <taxon>Alphaproteobacteria</taxon>
        <taxon>Sphingomonadales</taxon>
        <taxon>Erythrobacteraceae</taxon>
        <taxon>Croceicoccus</taxon>
    </lineage>
</organism>
<evidence type="ECO:0000256" key="3">
    <source>
        <dbReference type="ARBA" id="ARBA00022989"/>
    </source>
</evidence>
<evidence type="ECO:0000256" key="4">
    <source>
        <dbReference type="ARBA" id="ARBA00023136"/>
    </source>
</evidence>
<protein>
    <recommendedName>
        <fullName evidence="6">DUF202 domain-containing protein</fullName>
    </recommendedName>
</protein>
<comment type="caution">
    <text evidence="7">The sequence shown here is derived from an EMBL/GenBank/DDBJ whole genome shotgun (WGS) entry which is preliminary data.</text>
</comment>
<dbReference type="GO" id="GO:0012505">
    <property type="term" value="C:endomembrane system"/>
    <property type="evidence" value="ECO:0007669"/>
    <property type="project" value="UniProtKB-SubCell"/>
</dbReference>
<keyword evidence="2 5" id="KW-0812">Transmembrane</keyword>
<evidence type="ECO:0000256" key="2">
    <source>
        <dbReference type="ARBA" id="ARBA00022692"/>
    </source>
</evidence>
<name>A0A916YJG9_9SPHN</name>
<sequence length="124" mass="13628">MTDDNLPDDHAERKTDLAEDRTLLANERTFAGWVRTGLASVGIGLGFHALFEKMEPSWLPRAISTCFILAGITIFYLAERNSRALLEKLDAHAVAPVRRVNLRIVAVVVGAGSFILLAGIWLLV</sequence>
<keyword evidence="4 5" id="KW-0472">Membrane</keyword>
<feature type="domain" description="DUF202" evidence="6">
    <location>
        <begin position="21"/>
        <end position="83"/>
    </location>
</feature>
<evidence type="ECO:0000256" key="5">
    <source>
        <dbReference type="SAM" id="Phobius"/>
    </source>
</evidence>
<dbReference type="RefSeq" id="WP_082924211.1">
    <property type="nucleotide sequence ID" value="NZ_BMIO01000007.1"/>
</dbReference>
<dbReference type="OrthoDB" id="582337at2"/>
<dbReference type="Proteomes" id="UP000598997">
    <property type="component" value="Unassembled WGS sequence"/>
</dbReference>
<evidence type="ECO:0000256" key="1">
    <source>
        <dbReference type="ARBA" id="ARBA00004127"/>
    </source>
</evidence>
<keyword evidence="8" id="KW-1185">Reference proteome</keyword>
<reference evidence="7 8" key="1">
    <citation type="journal article" date="2014" name="Int. J. Syst. Evol. Microbiol.">
        <title>Complete genome sequence of Corynebacterium casei LMG S-19264T (=DSM 44701T), isolated from a smear-ripened cheese.</title>
        <authorList>
            <consortium name="US DOE Joint Genome Institute (JGI-PGF)"/>
            <person name="Walter F."/>
            <person name="Albersmeier A."/>
            <person name="Kalinowski J."/>
            <person name="Ruckert C."/>
        </authorList>
    </citation>
    <scope>NUCLEOTIDE SEQUENCE [LARGE SCALE GENOMIC DNA]</scope>
    <source>
        <strain evidence="7 8">CGMCC 1.15358</strain>
    </source>
</reference>
<comment type="subcellular location">
    <subcellularLocation>
        <location evidence="1">Endomembrane system</location>
        <topology evidence="1">Multi-pass membrane protein</topology>
    </subcellularLocation>
</comment>
<evidence type="ECO:0000313" key="7">
    <source>
        <dbReference type="EMBL" id="GGD47933.1"/>
    </source>
</evidence>